<sequence length="428" mass="48620">MEEKKKKKKKKKSSKKSEIEFCKVCRLHHDQGSRHKYFPRHKDLLSSFLDRFRSKIADVRFFLKNPSFLRPQEQSQNRVWCVFCDEDIVELGSSFACAKAINHLASSDHLKNIKQFLWKYGPAMDCIDDFRFSEADVAKWGKKCQSLGNEDAPSFKGSRGQLPGTSNDIHNKLEFETMDRIEKIPTHHSIDVMPLQYNTNEYQISHSELPEGTHYGSYLSMDASNLPLGTDPLSHLPGNGLGKHSIPSKSKDHSRNGKYCIQQNYQMCQDKKQIEGSYSSPGVVGMTSTSSSNSSDASGNVHSGAPPPWLDGNVSNVQLNQTDMTSFQAKIPGKNRKLNPNRVGAAWAERRKMEIEMEKRGLAVNSNTDADWLPNFGRVWQSGTRKESRREFGKEKRKLVKTESISTESEPVQIQPYISKRVRRESGE</sequence>
<accession>A0ABD1ADE9</accession>
<dbReference type="PANTHER" id="PTHR31198:SF1">
    <property type="entry name" value="CENTROSOMAL AT-AC SPLICING FACTOR"/>
    <property type="match status" value="1"/>
</dbReference>
<dbReference type="EMBL" id="JBANAX010000593">
    <property type="protein sequence ID" value="KAL1201219.1"/>
    <property type="molecule type" value="Genomic_DNA"/>
</dbReference>
<proteinExistence type="predicted"/>
<gene>
    <name evidence="2" type="ORF">V5N11_031005</name>
</gene>
<feature type="compositionally biased region" description="Low complexity" evidence="1">
    <location>
        <begin position="279"/>
        <end position="303"/>
    </location>
</feature>
<dbReference type="AlphaFoldDB" id="A0ABD1ADE9"/>
<feature type="compositionally biased region" description="Basic and acidic residues" evidence="1">
    <location>
        <begin position="385"/>
        <end position="394"/>
    </location>
</feature>
<reference evidence="2 3" key="1">
    <citation type="submission" date="2024-04" db="EMBL/GenBank/DDBJ databases">
        <title>Genome assembly C_amara_ONT_v2.</title>
        <authorList>
            <person name="Yant L."/>
            <person name="Moore C."/>
            <person name="Slenker M."/>
        </authorList>
    </citation>
    <scope>NUCLEOTIDE SEQUENCE [LARGE SCALE GENOMIC DNA]</scope>
    <source>
        <tissue evidence="2">Leaf</tissue>
    </source>
</reference>
<dbReference type="Pfam" id="PF14968">
    <property type="entry name" value="CCDC84"/>
    <property type="match status" value="1"/>
</dbReference>
<dbReference type="Proteomes" id="UP001558713">
    <property type="component" value="Unassembled WGS sequence"/>
</dbReference>
<evidence type="ECO:0000256" key="1">
    <source>
        <dbReference type="SAM" id="MobiDB-lite"/>
    </source>
</evidence>
<feature type="compositionally biased region" description="Polar residues" evidence="1">
    <location>
        <begin position="403"/>
        <end position="412"/>
    </location>
</feature>
<organism evidence="2 3">
    <name type="scientific">Cardamine amara subsp. amara</name>
    <dbReference type="NCBI Taxonomy" id="228776"/>
    <lineage>
        <taxon>Eukaryota</taxon>
        <taxon>Viridiplantae</taxon>
        <taxon>Streptophyta</taxon>
        <taxon>Embryophyta</taxon>
        <taxon>Tracheophyta</taxon>
        <taxon>Spermatophyta</taxon>
        <taxon>Magnoliopsida</taxon>
        <taxon>eudicotyledons</taxon>
        <taxon>Gunneridae</taxon>
        <taxon>Pentapetalae</taxon>
        <taxon>rosids</taxon>
        <taxon>malvids</taxon>
        <taxon>Brassicales</taxon>
        <taxon>Brassicaceae</taxon>
        <taxon>Cardamineae</taxon>
        <taxon>Cardamine</taxon>
    </lineage>
</organism>
<dbReference type="PANTHER" id="PTHR31198">
    <property type="entry name" value="COILED-COIL DOMAIN-CONTAINING PROTEIN 84"/>
    <property type="match status" value="1"/>
</dbReference>
<comment type="caution">
    <text evidence="2">The sequence shown here is derived from an EMBL/GenBank/DDBJ whole genome shotgun (WGS) entry which is preliminary data.</text>
</comment>
<feature type="region of interest" description="Disordered" evidence="1">
    <location>
        <begin position="279"/>
        <end position="305"/>
    </location>
</feature>
<protein>
    <submittedName>
        <fullName evidence="2">TITAN-like protein</fullName>
    </submittedName>
</protein>
<dbReference type="InterPro" id="IPR028015">
    <property type="entry name" value="CCDC84-like"/>
</dbReference>
<evidence type="ECO:0000313" key="2">
    <source>
        <dbReference type="EMBL" id="KAL1201219.1"/>
    </source>
</evidence>
<evidence type="ECO:0000313" key="3">
    <source>
        <dbReference type="Proteomes" id="UP001558713"/>
    </source>
</evidence>
<feature type="region of interest" description="Disordered" evidence="1">
    <location>
        <begin position="385"/>
        <end position="428"/>
    </location>
</feature>
<name>A0ABD1ADE9_CARAN</name>
<keyword evidence="3" id="KW-1185">Reference proteome</keyword>